<accession>F0F590</accession>
<reference evidence="1 2" key="1">
    <citation type="submission" date="2011-01" db="EMBL/GenBank/DDBJ databases">
        <authorList>
            <person name="Muzny D."/>
            <person name="Qin X."/>
            <person name="Deng J."/>
            <person name="Jiang H."/>
            <person name="Liu Y."/>
            <person name="Qu J."/>
            <person name="Song X.-Z."/>
            <person name="Zhang L."/>
            <person name="Thornton R."/>
            <person name="Coyle M."/>
            <person name="Francisco L."/>
            <person name="Jackson L."/>
            <person name="Javaid M."/>
            <person name="Korchina V."/>
            <person name="Kovar C."/>
            <person name="Mata R."/>
            <person name="Mathew T."/>
            <person name="Ngo R."/>
            <person name="Nguyen L."/>
            <person name="Nguyen N."/>
            <person name="Okwuonu G."/>
            <person name="Ongeri F."/>
            <person name="Pham C."/>
            <person name="Simmons D."/>
            <person name="Wilczek-Boney K."/>
            <person name="Hale W."/>
            <person name="Jakkamsetti A."/>
            <person name="Pham P."/>
            <person name="Ruth R."/>
            <person name="San Lucas F."/>
            <person name="Warren J."/>
            <person name="Zhang J."/>
            <person name="Zhao Z."/>
            <person name="Zhou C."/>
            <person name="Zhu D."/>
            <person name="Lee S."/>
            <person name="Bess C."/>
            <person name="Blankenburg K."/>
            <person name="Forbes L."/>
            <person name="Fu Q."/>
            <person name="Gubbala S."/>
            <person name="Hirani K."/>
            <person name="Jayaseelan J.C."/>
            <person name="Lara F."/>
            <person name="Munidasa M."/>
            <person name="Palculict T."/>
            <person name="Patil S."/>
            <person name="Pu L.-L."/>
            <person name="Saada N."/>
            <person name="Tang L."/>
            <person name="Weissenberger G."/>
            <person name="Zhu Y."/>
            <person name="Hemphill L."/>
            <person name="Shang Y."/>
            <person name="Youmans B."/>
            <person name="Ayvaz T."/>
            <person name="Ross M."/>
            <person name="Santibanez J."/>
            <person name="Aqrawi P."/>
            <person name="Gross S."/>
            <person name="Joshi V."/>
            <person name="Fowler G."/>
            <person name="Nazareth L."/>
            <person name="Reid J."/>
            <person name="Worley K."/>
            <person name="Petrosino J."/>
            <person name="Highlander S."/>
            <person name="Gibbs R."/>
        </authorList>
    </citation>
    <scope>NUCLEOTIDE SEQUENCE [LARGE SCALE GENOMIC DNA]</scope>
    <source>
        <strain evidence="1 2">DSM 16608</strain>
    </source>
</reference>
<dbReference type="EMBL" id="AEWX01000011">
    <property type="protein sequence ID" value="EGC20696.1"/>
    <property type="molecule type" value="Genomic_DNA"/>
</dbReference>
<dbReference type="HOGENOM" id="CLU_2900445_0_0_10"/>
<proteinExistence type="predicted"/>
<dbReference type="Proteomes" id="UP000005697">
    <property type="component" value="Unassembled WGS sequence"/>
</dbReference>
<name>F0F590_9BACT</name>
<evidence type="ECO:0000313" key="1">
    <source>
        <dbReference type="EMBL" id="EGC20696.1"/>
    </source>
</evidence>
<protein>
    <submittedName>
        <fullName evidence="1">Uncharacterized protein</fullName>
    </submittedName>
</protein>
<dbReference type="AlphaFoldDB" id="F0F590"/>
<keyword evidence="2" id="KW-1185">Reference proteome</keyword>
<comment type="caution">
    <text evidence="1">The sequence shown here is derived from an EMBL/GenBank/DDBJ whole genome shotgun (WGS) entry which is preliminary data.</text>
</comment>
<gene>
    <name evidence="1" type="ORF">HMPREF9141_0756</name>
</gene>
<sequence>MKTIKYKNEQKTLIYWVLENLWMICECKFSNMQLREYISSINQLFFIENVIIKLIYRSIDRK</sequence>
<evidence type="ECO:0000313" key="2">
    <source>
        <dbReference type="Proteomes" id="UP000005697"/>
    </source>
</evidence>
<organism evidence="1 2">
    <name type="scientific">Prevotella multiformis DSM 16608</name>
    <dbReference type="NCBI Taxonomy" id="888743"/>
    <lineage>
        <taxon>Bacteria</taxon>
        <taxon>Pseudomonadati</taxon>
        <taxon>Bacteroidota</taxon>
        <taxon>Bacteroidia</taxon>
        <taxon>Bacteroidales</taxon>
        <taxon>Prevotellaceae</taxon>
        <taxon>Prevotella</taxon>
    </lineage>
</organism>